<feature type="compositionally biased region" description="Polar residues" evidence="1">
    <location>
        <begin position="1"/>
        <end position="11"/>
    </location>
</feature>
<dbReference type="Proteomes" id="UP001642406">
    <property type="component" value="Unassembled WGS sequence"/>
</dbReference>
<feature type="compositionally biased region" description="Polar residues" evidence="1">
    <location>
        <begin position="528"/>
        <end position="549"/>
    </location>
</feature>
<feature type="compositionally biased region" description="Polar residues" evidence="1">
    <location>
        <begin position="25"/>
        <end position="43"/>
    </location>
</feature>
<name>A0ABP0BNZ7_9PEZI</name>
<feature type="region of interest" description="Disordered" evidence="1">
    <location>
        <begin position="444"/>
        <end position="482"/>
    </location>
</feature>
<sequence>MTGTSSSSPRNMSPPGLTPVGHLSHVSSGSISDQTPGSQSVATPGSGPTGEFDADPVCMYRGDCQTGSQLRKAISHIFGRNKLCTRMIPTGVWVHYCRKHYQRTRYRNGNEYPQRQIGLVQVQVQRVQSWSDSNVRQNRGPVLKDWSLSVRKREQLRLDSKMTSGTKKRPFYDDGNEGEENFGEKRSETSSTAVPTWLVTMIKDGYSTPQILGIVTRLKDDIDSGRLQQIPDIEILPNIVTDSNNDEPAANNSVKKTYTKRRTTVAPGVGPVNHRRSQSVNTSMLRYDSAPMARRSSQPNNYMAPTAHQFANDYDQLPMEKRQRVDSEGMGMGQHQHHRHQHHHSMSGIPDRYESPMASRTSFGGRVQLAHRPAFAGIRESLAEGHTGGYYPEERGYDNGPDSAFAARESYARQNSGYGIDRRFSAVGGPESQIPLAHGFDAHRDHERDHERHHSTSSAGPNNEPAYGVLPAPNPQRFGGPSVAQQLESSSYVLNSAASRRTGAHQRSVSEAGFLHQAPPPSSFYGRPTSSSSHAAPQLNNLPRLSTNFSEEEPRPSAFSSYQQHQTYGSLGANPATHHAHHAPRSLGHGHSHSMSHTHHHSYNSSNQYNRYNTPSRFGADERRGSLSSQPQQPAALNPSVTSSSTTGNMEKFDNIQLPPLQCVVQTTPSPPQMTVPPAAPALDSSAPSAHLNTGEGIAVQGHSRHQSTSSVAYILGPTVEPGSTSPYVSPPSHATSSSTQNAN</sequence>
<feature type="compositionally biased region" description="Polar residues" evidence="1">
    <location>
        <begin position="626"/>
        <end position="649"/>
    </location>
</feature>
<accession>A0ABP0BNZ7</accession>
<feature type="region of interest" description="Disordered" evidence="1">
    <location>
        <begin position="1"/>
        <end position="54"/>
    </location>
</feature>
<feature type="region of interest" description="Disordered" evidence="1">
    <location>
        <begin position="161"/>
        <end position="190"/>
    </location>
</feature>
<organism evidence="2 3">
    <name type="scientific">Sporothrix bragantina</name>
    <dbReference type="NCBI Taxonomy" id="671064"/>
    <lineage>
        <taxon>Eukaryota</taxon>
        <taxon>Fungi</taxon>
        <taxon>Dikarya</taxon>
        <taxon>Ascomycota</taxon>
        <taxon>Pezizomycotina</taxon>
        <taxon>Sordariomycetes</taxon>
        <taxon>Sordariomycetidae</taxon>
        <taxon>Ophiostomatales</taxon>
        <taxon>Ophiostomataceae</taxon>
        <taxon>Sporothrix</taxon>
    </lineage>
</organism>
<keyword evidence="3" id="KW-1185">Reference proteome</keyword>
<feature type="compositionally biased region" description="Polar residues" evidence="1">
    <location>
        <begin position="558"/>
        <end position="569"/>
    </location>
</feature>
<dbReference type="EMBL" id="CAWUHC010000032">
    <property type="protein sequence ID" value="CAK7220775.1"/>
    <property type="molecule type" value="Genomic_DNA"/>
</dbReference>
<evidence type="ECO:0000313" key="3">
    <source>
        <dbReference type="Proteomes" id="UP001642406"/>
    </source>
</evidence>
<gene>
    <name evidence="2" type="ORF">SBRCBS47491_004301</name>
</gene>
<evidence type="ECO:0008006" key="4">
    <source>
        <dbReference type="Google" id="ProtNLM"/>
    </source>
</evidence>
<feature type="region of interest" description="Disordered" evidence="1">
    <location>
        <begin position="503"/>
        <end position="658"/>
    </location>
</feature>
<evidence type="ECO:0000313" key="2">
    <source>
        <dbReference type="EMBL" id="CAK7220775.1"/>
    </source>
</evidence>
<feature type="compositionally biased region" description="Polar residues" evidence="1">
    <location>
        <begin position="607"/>
        <end position="616"/>
    </location>
</feature>
<reference evidence="2 3" key="1">
    <citation type="submission" date="2024-01" db="EMBL/GenBank/DDBJ databases">
        <authorList>
            <person name="Allen C."/>
            <person name="Tagirdzhanova G."/>
        </authorList>
    </citation>
    <scope>NUCLEOTIDE SEQUENCE [LARGE SCALE GENOMIC DNA]</scope>
</reference>
<feature type="region of interest" description="Disordered" evidence="1">
    <location>
        <begin position="701"/>
        <end position="744"/>
    </location>
</feature>
<proteinExistence type="predicted"/>
<comment type="caution">
    <text evidence="2">The sequence shown here is derived from an EMBL/GenBank/DDBJ whole genome shotgun (WGS) entry which is preliminary data.</text>
</comment>
<feature type="compositionally biased region" description="Basic and acidic residues" evidence="1">
    <location>
        <begin position="444"/>
        <end position="454"/>
    </location>
</feature>
<evidence type="ECO:0000256" key="1">
    <source>
        <dbReference type="SAM" id="MobiDB-lite"/>
    </source>
</evidence>
<protein>
    <recommendedName>
        <fullName evidence="4">ORP1 like protein</fullName>
    </recommendedName>
</protein>
<feature type="compositionally biased region" description="Basic residues" evidence="1">
    <location>
        <begin position="578"/>
        <end position="602"/>
    </location>
</feature>
<feature type="compositionally biased region" description="Polar residues" evidence="1">
    <location>
        <begin position="722"/>
        <end position="744"/>
    </location>
</feature>